<proteinExistence type="predicted"/>
<dbReference type="KEGG" id="cinf:CINF_1222"/>
<reference evidence="1 2" key="1">
    <citation type="submission" date="2020-02" db="EMBL/GenBank/DDBJ databases">
        <title>Complete genome sequence of the novel Campylobacter species Candidatus Campylobacter infans.</title>
        <authorList>
            <person name="Duim B."/>
            <person name="Zomer A."/>
            <person name="van der Graaf L."/>
            <person name="Wagenaar J."/>
        </authorList>
    </citation>
    <scope>NUCLEOTIDE SEQUENCE [LARGE SCALE GENOMIC DNA]</scope>
    <source>
        <strain evidence="1 2">19S00001</strain>
    </source>
</reference>
<gene>
    <name evidence="1" type="ORF">CINF_1222</name>
</gene>
<keyword evidence="2" id="KW-1185">Reference proteome</keyword>
<organism evidence="1 2">
    <name type="scientific">Candidatus Campylobacter infans</name>
    <dbReference type="NCBI Taxonomy" id="2561898"/>
    <lineage>
        <taxon>Bacteria</taxon>
        <taxon>Pseudomonadati</taxon>
        <taxon>Campylobacterota</taxon>
        <taxon>Epsilonproteobacteria</taxon>
        <taxon>Campylobacterales</taxon>
        <taxon>Campylobacteraceae</taxon>
        <taxon>Campylobacter</taxon>
    </lineage>
</organism>
<dbReference type="Proteomes" id="UP000509414">
    <property type="component" value="Chromosome"/>
</dbReference>
<accession>A0A7H9CLN2</accession>
<name>A0A7H9CLN2_9BACT</name>
<evidence type="ECO:0000313" key="2">
    <source>
        <dbReference type="Proteomes" id="UP000509414"/>
    </source>
</evidence>
<dbReference type="AlphaFoldDB" id="A0A7H9CLN2"/>
<sequence length="63" mass="7843">MLNRFHYEHLFYEKELDDLAFNYYLRYEYFMNLKENKHAEICLKMFKLICTSQRILKSLLAKA</sequence>
<evidence type="ECO:0000313" key="1">
    <source>
        <dbReference type="EMBL" id="QLI05709.1"/>
    </source>
</evidence>
<protein>
    <submittedName>
        <fullName evidence="1">Uncharacterized protein</fullName>
    </submittedName>
</protein>
<dbReference type="RefSeq" id="WP_179974888.1">
    <property type="nucleotide sequence ID" value="NZ_CP049075.1"/>
</dbReference>
<dbReference type="EMBL" id="CP049075">
    <property type="protein sequence ID" value="QLI05709.1"/>
    <property type="molecule type" value="Genomic_DNA"/>
</dbReference>